<accession>A0A2T1J4E6</accession>
<reference evidence="2 4" key="2">
    <citation type="submission" date="2019-06" db="EMBL/GenBank/DDBJ databases">
        <title>Genome of Acinetobacter radioresistens APH1, a phenol degrading strain.</title>
        <authorList>
            <person name="Liu Y."/>
        </authorList>
    </citation>
    <scope>NUCLEOTIDE SEQUENCE [LARGE SCALE GENOMIC DNA]</scope>
    <source>
        <strain evidence="2 4">APH1</strain>
    </source>
</reference>
<dbReference type="EMBL" id="VFBM01000001">
    <property type="protein sequence ID" value="TNX94266.1"/>
    <property type="molecule type" value="Genomic_DNA"/>
</dbReference>
<dbReference type="Proteomes" id="UP000262257">
    <property type="component" value="Unassembled WGS sequence"/>
</dbReference>
<dbReference type="InterPro" id="IPR009367">
    <property type="entry name" value="Elm1-like"/>
</dbReference>
<comment type="caution">
    <text evidence="1">The sequence shown here is derived from an EMBL/GenBank/DDBJ whole genome shotgun (WGS) entry which is preliminary data.</text>
</comment>
<protein>
    <recommendedName>
        <fullName evidence="5">Mitochondrial fission ELM1 family protein</fullName>
    </recommendedName>
</protein>
<evidence type="ECO:0000313" key="3">
    <source>
        <dbReference type="Proteomes" id="UP000262257"/>
    </source>
</evidence>
<evidence type="ECO:0000313" key="1">
    <source>
        <dbReference type="EMBL" id="HCM31476.1"/>
    </source>
</evidence>
<dbReference type="Proteomes" id="UP000314285">
    <property type="component" value="Unassembled WGS sequence"/>
</dbReference>
<dbReference type="RefSeq" id="WP_005025254.1">
    <property type="nucleotide sequence ID" value="NZ_CP027365.1"/>
</dbReference>
<organism evidence="1 3">
    <name type="scientific">Acinetobacter radioresistens</name>
    <dbReference type="NCBI Taxonomy" id="40216"/>
    <lineage>
        <taxon>Bacteria</taxon>
        <taxon>Pseudomonadati</taxon>
        <taxon>Pseudomonadota</taxon>
        <taxon>Gammaproteobacteria</taxon>
        <taxon>Moraxellales</taxon>
        <taxon>Moraxellaceae</taxon>
        <taxon>Acinetobacter</taxon>
    </lineage>
</organism>
<sequence length="338" mass="38838">MIRELSSQSQILVVHDGHTGHLNPSLAIGEILEQQFRNSYETLKVPVNLGNSMVSLLKRLSWFPRLFRVMAKLIFGAAPVHIAQYRLIVCSGMSNLLYSAYLSQEFDIPLAFSGDIGSFNEHLIHWTISALAQPTQVEQIILPTLPVRKKFIELRAQPHCGEASLLLGGPTHEYPFTQADYLNIIRHFDFFVEAYNIQGYIVCSRRTPAFNSRIKKYLKTSGLKFVSINDTTPIEHLVARSKYIFVTEDSSTMLSEAIQSGRIVRSVCLNPEHNNLLIEKYLHNHLIQRQPANQPFYTDERFPYIADLDLIRPLGSHFRNYLLFDDHYAPYDLRRKFA</sequence>
<dbReference type="AlphaFoldDB" id="A0A2T1J4E6"/>
<gene>
    <name evidence="1" type="ORF">DIC32_07935</name>
    <name evidence="2" type="ORF">FHY67_02030</name>
</gene>
<dbReference type="EMBL" id="DPXL01000100">
    <property type="protein sequence ID" value="HCM31476.1"/>
    <property type="molecule type" value="Genomic_DNA"/>
</dbReference>
<evidence type="ECO:0008006" key="5">
    <source>
        <dbReference type="Google" id="ProtNLM"/>
    </source>
</evidence>
<evidence type="ECO:0000313" key="2">
    <source>
        <dbReference type="EMBL" id="TNX94266.1"/>
    </source>
</evidence>
<name>A0A2T1J4E6_ACIRA</name>
<evidence type="ECO:0000313" key="4">
    <source>
        <dbReference type="Proteomes" id="UP000314285"/>
    </source>
</evidence>
<dbReference type="Pfam" id="PF06258">
    <property type="entry name" value="Mito_fiss_Elm1"/>
    <property type="match status" value="1"/>
</dbReference>
<reference evidence="1 3" key="1">
    <citation type="journal article" date="2018" name="Nat. Biotechnol.">
        <title>A standardized bacterial taxonomy based on genome phylogeny substantially revises the tree of life.</title>
        <authorList>
            <person name="Parks D.H."/>
            <person name="Chuvochina M."/>
            <person name="Waite D.W."/>
            <person name="Rinke C."/>
            <person name="Skarshewski A."/>
            <person name="Chaumeil P.A."/>
            <person name="Hugenholtz P."/>
        </authorList>
    </citation>
    <scope>NUCLEOTIDE SEQUENCE [LARGE SCALE GENOMIC DNA]</scope>
    <source>
        <strain evidence="1">UBA10045</strain>
    </source>
</reference>
<proteinExistence type="predicted"/>